<proteinExistence type="predicted"/>
<dbReference type="PATRIC" id="fig|47853.6.peg.5992"/>
<evidence type="ECO:0000313" key="1">
    <source>
        <dbReference type="EMBL" id="KIR62220.1"/>
    </source>
</evidence>
<gene>
    <name evidence="1" type="ORF">TK50_28595</name>
</gene>
<protein>
    <submittedName>
        <fullName evidence="1">Uncharacterized protein</fullName>
    </submittedName>
</protein>
<dbReference type="Proteomes" id="UP000032254">
    <property type="component" value="Unassembled WGS sequence"/>
</dbReference>
<dbReference type="AlphaFoldDB" id="A0A0D0WY22"/>
<evidence type="ECO:0000313" key="2">
    <source>
        <dbReference type="Proteomes" id="UP000032254"/>
    </source>
</evidence>
<accession>A0A0D0WY22</accession>
<keyword evidence="2" id="KW-1185">Reference proteome</keyword>
<comment type="caution">
    <text evidence="1">The sequence shown here is derived from an EMBL/GenBank/DDBJ whole genome shotgun (WGS) entry which is preliminary data.</text>
</comment>
<dbReference type="EMBL" id="JXSX01000003">
    <property type="protein sequence ID" value="KIR62220.1"/>
    <property type="molecule type" value="Genomic_DNA"/>
</dbReference>
<sequence>MVRPALALERHCAAGPTWRCAADGEPFPCAAWRSLPLDDRLRGALLAGFTLFLRPAIHDLRGRPEGPTPPQIVRRFLWFLPMTDEEARATALRYR</sequence>
<name>A0A0D0WY22_9ACTN</name>
<dbReference type="OrthoDB" id="3396211at2"/>
<reference evidence="1 2" key="1">
    <citation type="submission" date="2015-01" db="EMBL/GenBank/DDBJ databases">
        <title>Sequencing and annotation of Micromonospora carbonacea strain JXNU-1 genome.</title>
        <authorList>
            <person name="Long Z."/>
            <person name="Huang Y."/>
            <person name="Jiang Y."/>
        </authorList>
    </citation>
    <scope>NUCLEOTIDE SEQUENCE [LARGE SCALE GENOMIC DNA]</scope>
    <source>
        <strain evidence="1 2">JXNU-1</strain>
    </source>
</reference>
<organism evidence="1 2">
    <name type="scientific">Micromonospora haikouensis</name>
    <dbReference type="NCBI Taxonomy" id="686309"/>
    <lineage>
        <taxon>Bacteria</taxon>
        <taxon>Bacillati</taxon>
        <taxon>Actinomycetota</taxon>
        <taxon>Actinomycetes</taxon>
        <taxon>Micromonosporales</taxon>
        <taxon>Micromonosporaceae</taxon>
        <taxon>Micromonospora</taxon>
    </lineage>
</organism>